<sequence>MENFQYVGKSVPRVDAEVKVTGEARYTVDVAFPNMLWGRLLRSPLAHARIFNIDTSRAEKLPGVRAVITGKDTPFTYGVTHMDQKPLHMNKVRHVGDPVAAVAAVDEDTAQEAVELIKVDYEELPAVFHPLEAMEPGAPVIHEGVEGNVAARPSYENGDVEKAFGESDYVFEDIFETPPLAHVCPEPHVCVAKWDHSGKLTFYVSSQMPSLARTHFANFLKMPESRIRVITNYVGGGFGSKTLSRFPIEFASVVLARKTGRPVKFQ</sequence>
<evidence type="ECO:0000256" key="1">
    <source>
        <dbReference type="ARBA" id="ARBA00022505"/>
    </source>
</evidence>
<dbReference type="InterPro" id="IPR016208">
    <property type="entry name" value="Ald_Oxase/xanthine_DH-like"/>
</dbReference>
<feature type="non-terminal residue" evidence="4">
    <location>
        <position position="266"/>
    </location>
</feature>
<dbReference type="InterPro" id="IPR008274">
    <property type="entry name" value="AldOxase/xan_DH_MoCoBD1"/>
</dbReference>
<gene>
    <name evidence="4" type="ORF">S01H1_12284</name>
</gene>
<evidence type="ECO:0000259" key="3">
    <source>
        <dbReference type="SMART" id="SM01008"/>
    </source>
</evidence>
<evidence type="ECO:0000256" key="2">
    <source>
        <dbReference type="ARBA" id="ARBA00023002"/>
    </source>
</evidence>
<dbReference type="GO" id="GO:0016491">
    <property type="term" value="F:oxidoreductase activity"/>
    <property type="evidence" value="ECO:0007669"/>
    <property type="project" value="UniProtKB-KW"/>
</dbReference>
<dbReference type="SUPFAM" id="SSF56003">
    <property type="entry name" value="Molybdenum cofactor-binding domain"/>
    <property type="match status" value="1"/>
</dbReference>
<dbReference type="InterPro" id="IPR037165">
    <property type="entry name" value="AldOxase/xan_DH_Mopterin-bd_sf"/>
</dbReference>
<dbReference type="GO" id="GO:0005506">
    <property type="term" value="F:iron ion binding"/>
    <property type="evidence" value="ECO:0007669"/>
    <property type="project" value="InterPro"/>
</dbReference>
<reference evidence="4" key="1">
    <citation type="journal article" date="2014" name="Front. Microbiol.">
        <title>High frequency of phylogenetically diverse reductive dehalogenase-homologous genes in deep subseafloor sedimentary metagenomes.</title>
        <authorList>
            <person name="Kawai M."/>
            <person name="Futagami T."/>
            <person name="Toyoda A."/>
            <person name="Takaki Y."/>
            <person name="Nishi S."/>
            <person name="Hori S."/>
            <person name="Arai W."/>
            <person name="Tsubouchi T."/>
            <person name="Morono Y."/>
            <person name="Uchiyama I."/>
            <person name="Ito T."/>
            <person name="Fujiyama A."/>
            <person name="Inagaki F."/>
            <person name="Takami H."/>
        </authorList>
    </citation>
    <scope>NUCLEOTIDE SEQUENCE</scope>
    <source>
        <strain evidence="4">Expedition CK06-06</strain>
    </source>
</reference>
<dbReference type="InterPro" id="IPR036856">
    <property type="entry name" value="Ald_Oxase/Xan_DH_a/b_sf"/>
</dbReference>
<evidence type="ECO:0000313" key="4">
    <source>
        <dbReference type="EMBL" id="GAF67609.1"/>
    </source>
</evidence>
<protein>
    <recommendedName>
        <fullName evidence="3">Aldehyde oxidase/xanthine dehydrogenase a/b hammerhead domain-containing protein</fullName>
    </recommendedName>
</protein>
<accession>X0RFC6</accession>
<dbReference type="Gene3D" id="3.30.365.10">
    <property type="entry name" value="Aldehyde oxidase/xanthine dehydrogenase, molybdopterin binding domain"/>
    <property type="match status" value="2"/>
</dbReference>
<dbReference type="EMBL" id="BARS01006293">
    <property type="protein sequence ID" value="GAF67609.1"/>
    <property type="molecule type" value="Genomic_DNA"/>
</dbReference>
<dbReference type="InterPro" id="IPR000674">
    <property type="entry name" value="Ald_Oxase/Xan_DH_a/b"/>
</dbReference>
<dbReference type="Pfam" id="PF02738">
    <property type="entry name" value="MoCoBD_1"/>
    <property type="match status" value="1"/>
</dbReference>
<comment type="caution">
    <text evidence="4">The sequence shown here is derived from an EMBL/GenBank/DDBJ whole genome shotgun (WGS) entry which is preliminary data.</text>
</comment>
<dbReference type="AlphaFoldDB" id="X0RFC6"/>
<dbReference type="Gene3D" id="3.90.1170.50">
    <property type="entry name" value="Aldehyde oxidase/xanthine dehydrogenase, a/b hammerhead"/>
    <property type="match status" value="1"/>
</dbReference>
<dbReference type="PANTHER" id="PTHR11908:SF132">
    <property type="entry name" value="ALDEHYDE OXIDASE 1-RELATED"/>
    <property type="match status" value="1"/>
</dbReference>
<name>X0RFC6_9ZZZZ</name>
<dbReference type="SUPFAM" id="SSF54665">
    <property type="entry name" value="CO dehydrogenase molybdoprotein N-domain-like"/>
    <property type="match status" value="1"/>
</dbReference>
<dbReference type="SMART" id="SM01008">
    <property type="entry name" value="Ald_Xan_dh_C"/>
    <property type="match status" value="1"/>
</dbReference>
<keyword evidence="2" id="KW-0560">Oxidoreductase</keyword>
<keyword evidence="1" id="KW-0500">Molybdenum</keyword>
<proteinExistence type="predicted"/>
<dbReference type="PANTHER" id="PTHR11908">
    <property type="entry name" value="XANTHINE DEHYDROGENASE"/>
    <property type="match status" value="1"/>
</dbReference>
<organism evidence="4">
    <name type="scientific">marine sediment metagenome</name>
    <dbReference type="NCBI Taxonomy" id="412755"/>
    <lineage>
        <taxon>unclassified sequences</taxon>
        <taxon>metagenomes</taxon>
        <taxon>ecological metagenomes</taxon>
    </lineage>
</organism>
<dbReference type="Pfam" id="PF01315">
    <property type="entry name" value="Ald_Xan_dh_C"/>
    <property type="match status" value="1"/>
</dbReference>
<feature type="domain" description="Aldehyde oxidase/xanthine dehydrogenase a/b hammerhead" evidence="3">
    <location>
        <begin position="21"/>
        <end position="125"/>
    </location>
</feature>